<dbReference type="GO" id="GO:0006357">
    <property type="term" value="P:regulation of transcription by RNA polymerase II"/>
    <property type="evidence" value="ECO:0007669"/>
    <property type="project" value="TreeGrafter"/>
</dbReference>
<feature type="region of interest" description="Disordered" evidence="4">
    <location>
        <begin position="1"/>
        <end position="286"/>
    </location>
</feature>
<dbReference type="GO" id="GO:0031490">
    <property type="term" value="F:chromatin DNA binding"/>
    <property type="evidence" value="ECO:0007669"/>
    <property type="project" value="TreeGrafter"/>
</dbReference>
<feature type="compositionally biased region" description="Polar residues" evidence="4">
    <location>
        <begin position="1"/>
        <end position="10"/>
    </location>
</feature>
<gene>
    <name evidence="6" type="ORF">RHTO0S_12e03180g</name>
</gene>
<dbReference type="Pfam" id="PF02373">
    <property type="entry name" value="JmjC"/>
    <property type="match status" value="1"/>
</dbReference>
<keyword evidence="2" id="KW-0479">Metal-binding</keyword>
<feature type="compositionally biased region" description="Low complexity" evidence="4">
    <location>
        <begin position="129"/>
        <end position="139"/>
    </location>
</feature>
<dbReference type="GO" id="GO:0000118">
    <property type="term" value="C:histone deacetylase complex"/>
    <property type="evidence" value="ECO:0007669"/>
    <property type="project" value="TreeGrafter"/>
</dbReference>
<feature type="compositionally biased region" description="Basic and acidic residues" evidence="4">
    <location>
        <begin position="222"/>
        <end position="234"/>
    </location>
</feature>
<dbReference type="GO" id="GO:0032454">
    <property type="term" value="F:histone H3K9 demethylase activity"/>
    <property type="evidence" value="ECO:0007669"/>
    <property type="project" value="InterPro"/>
</dbReference>
<evidence type="ECO:0000259" key="5">
    <source>
        <dbReference type="PROSITE" id="PS51184"/>
    </source>
</evidence>
<sequence length="1051" mass="114062">MSTPSAQSRDGSAWAVPPSGPPNHDSTNAAVVDAPTKAEEDDFSPPPFSLSFAFPQPARPASSFATPRAVQETSTSTASSGEPTQAPGPPSKPTSTPPAPPSSLSLPPPASLHMGAGAYTVTPFGPLTDSSSRPPASLSFPPPPASLSFDSVQPMPSSRPATASKRPLRRSSVANGDAADAAEPSSSSHTTAAQSSKRRRVSPPSQNGASTSVSSGPKSRRKTIEHSFELEIPVRPKSSASKQTGAKSEGNGASTKVEEGNPEEAPAPAVPTRTSSRKSRLRASLATEDPEDVAAIVVNAVEDVKGKGKELVEEPAEPELTPEQAADLEEAKNGKYGYILQTSYCTSRALANPCRNVLPLVSRCQDCTSKQTAYTCAFQSVRSFPLSAPENQGGEPLPYPVFLDTTAVDDTPELPTLFDRPFTIVEASLLRSACSTYLLPTLRRELEHAIQPNSARTRLALGITHSCDGCAASILCGSWICTTCAREYCLECFDALKTLDQGAVEAVPLWGHSQFLEPIGGLHIGAIEKLTRCVKSRHLPEKADRAIRQGPFVPLTRMDRHELRRLVDEMELWGKQHPLPPPKEPPTSWLQQHRFDPGAKENSWPYLRFPGDILPPKLDGGSPLVAPEARRASTAIEEDGKVVYPVSTHQAVPPPPPTLNMANATASLASTSSSTHTSYRSNTLPPALAALSQHDLFRSLWSIGEPLLIDLAPENYPSLPWTPDYFIEQFGHEVCRIGSTRVIAKTKDGEREKERNGTVGAFFATFGQERDTGDVEKIKDWPSTNDFRSAYPELWEDFMSILPAGSITRRDGVLDIAAHTPRNANPPDLGPKGYFAQASDDRKGAKGTTKLHMDVADAVNIMLWSSDGPDGSPGVAVWDLYKAEDADKIRRFLYEHIAKKEGLTVDEAIKRFDDPIHTQKFFLDVDMRKQLYKSTGVKSFRIHQRPNQAVFIPAGCAHQVCNKADCIKVATDFVSVENVARCWKVSDEFRQQIKDKFLWRSDVLQLKSMLLWAWRSAERFEPPGGATGETTMKDRSTAVQSGSGDKMDVEA</sequence>
<keyword evidence="3" id="KW-0539">Nucleus</keyword>
<dbReference type="SUPFAM" id="SSF51197">
    <property type="entry name" value="Clavaminate synthase-like"/>
    <property type="match status" value="1"/>
</dbReference>
<dbReference type="PROSITE" id="PS51184">
    <property type="entry name" value="JMJC"/>
    <property type="match status" value="1"/>
</dbReference>
<feature type="compositionally biased region" description="Low complexity" evidence="4">
    <location>
        <begin position="177"/>
        <end position="195"/>
    </location>
</feature>
<dbReference type="PANTHER" id="PTHR12549:SF38">
    <property type="entry name" value="JMJC DOMAIN-CONTAINING HISTONE DEMETHYLASE 2, ISOFORM A"/>
    <property type="match status" value="1"/>
</dbReference>
<feature type="compositionally biased region" description="Low complexity" evidence="4">
    <location>
        <begin position="263"/>
        <end position="274"/>
    </location>
</feature>
<evidence type="ECO:0000256" key="2">
    <source>
        <dbReference type="ARBA" id="ARBA00022723"/>
    </source>
</evidence>
<proteinExistence type="predicted"/>
<dbReference type="InterPro" id="IPR045109">
    <property type="entry name" value="LSDs-like"/>
</dbReference>
<feature type="compositionally biased region" description="Polar residues" evidence="4">
    <location>
        <begin position="238"/>
        <end position="254"/>
    </location>
</feature>
<protein>
    <submittedName>
        <fullName evidence="6">RHTO0S12e03180g1_1</fullName>
    </submittedName>
</protein>
<dbReference type="GO" id="GO:0000785">
    <property type="term" value="C:chromatin"/>
    <property type="evidence" value="ECO:0007669"/>
    <property type="project" value="TreeGrafter"/>
</dbReference>
<feature type="region of interest" description="Disordered" evidence="4">
    <location>
        <begin position="1022"/>
        <end position="1051"/>
    </location>
</feature>
<dbReference type="Gene3D" id="2.60.120.650">
    <property type="entry name" value="Cupin"/>
    <property type="match status" value="1"/>
</dbReference>
<feature type="compositionally biased region" description="Polar residues" evidence="4">
    <location>
        <begin position="203"/>
        <end position="217"/>
    </location>
</feature>
<dbReference type="OrthoDB" id="1667110at2759"/>
<organism evidence="6">
    <name type="scientific">Rhodotorula toruloides</name>
    <name type="common">Yeast</name>
    <name type="synonym">Rhodosporidium toruloides</name>
    <dbReference type="NCBI Taxonomy" id="5286"/>
    <lineage>
        <taxon>Eukaryota</taxon>
        <taxon>Fungi</taxon>
        <taxon>Dikarya</taxon>
        <taxon>Basidiomycota</taxon>
        <taxon>Pucciniomycotina</taxon>
        <taxon>Microbotryomycetes</taxon>
        <taxon>Sporidiobolales</taxon>
        <taxon>Sporidiobolaceae</taxon>
        <taxon>Rhodotorula</taxon>
    </lineage>
</organism>
<evidence type="ECO:0000256" key="1">
    <source>
        <dbReference type="ARBA" id="ARBA00004123"/>
    </source>
</evidence>
<dbReference type="SMART" id="SM00558">
    <property type="entry name" value="JmjC"/>
    <property type="match status" value="1"/>
</dbReference>
<dbReference type="EMBL" id="LK052947">
    <property type="protein sequence ID" value="CDR46331.1"/>
    <property type="molecule type" value="Genomic_DNA"/>
</dbReference>
<evidence type="ECO:0000313" key="6">
    <source>
        <dbReference type="EMBL" id="CDR46331.1"/>
    </source>
</evidence>
<comment type="subcellular location">
    <subcellularLocation>
        <location evidence="1">Nucleus</location>
    </subcellularLocation>
</comment>
<dbReference type="PANTHER" id="PTHR12549">
    <property type="entry name" value="JMJC DOMAIN-CONTAINING HISTONE DEMETHYLATION PROTEIN"/>
    <property type="match status" value="1"/>
</dbReference>
<dbReference type="AlphaFoldDB" id="A0A061BEL0"/>
<name>A0A061BEL0_RHOTO</name>
<dbReference type="InterPro" id="IPR003347">
    <property type="entry name" value="JmjC_dom"/>
</dbReference>
<feature type="compositionally biased region" description="Polar residues" evidence="4">
    <location>
        <begin position="71"/>
        <end position="83"/>
    </location>
</feature>
<feature type="domain" description="JmjC" evidence="5">
    <location>
        <begin position="791"/>
        <end position="990"/>
    </location>
</feature>
<accession>A0A061BEL0</accession>
<evidence type="ECO:0000256" key="3">
    <source>
        <dbReference type="ARBA" id="ARBA00023242"/>
    </source>
</evidence>
<reference evidence="6" key="1">
    <citation type="journal article" date="2014" name="Genome Announc.">
        <title>Draft genome sequence of Rhodosporidium toruloides CECT1137, an oleaginous yeast of biotechnological interest.</title>
        <authorList>
            <person name="Morin N."/>
            <person name="Calcas X."/>
            <person name="Devillers H."/>
            <person name="Durrens P."/>
            <person name="Sherman D.J."/>
            <person name="Nicaud J.-M."/>
            <person name="Neuveglise C."/>
        </authorList>
    </citation>
    <scope>NUCLEOTIDE SEQUENCE</scope>
    <source>
        <strain evidence="6">CECT1137</strain>
    </source>
</reference>
<dbReference type="GO" id="GO:0046872">
    <property type="term" value="F:metal ion binding"/>
    <property type="evidence" value="ECO:0007669"/>
    <property type="project" value="UniProtKB-KW"/>
</dbReference>
<evidence type="ECO:0000256" key="4">
    <source>
        <dbReference type="SAM" id="MobiDB-lite"/>
    </source>
</evidence>
<feature type="compositionally biased region" description="Pro residues" evidence="4">
    <location>
        <begin position="86"/>
        <end position="110"/>
    </location>
</feature>
<dbReference type="GO" id="GO:0003712">
    <property type="term" value="F:transcription coregulator activity"/>
    <property type="evidence" value="ECO:0007669"/>
    <property type="project" value="TreeGrafter"/>
</dbReference>